<dbReference type="CDD" id="cd05233">
    <property type="entry name" value="SDR_c"/>
    <property type="match status" value="1"/>
</dbReference>
<evidence type="ECO:0000313" key="5">
    <source>
        <dbReference type="Proteomes" id="UP000647587"/>
    </source>
</evidence>
<evidence type="ECO:0000256" key="2">
    <source>
        <dbReference type="ARBA" id="ARBA00023002"/>
    </source>
</evidence>
<dbReference type="SUPFAM" id="SSF51735">
    <property type="entry name" value="NAD(P)-binding Rossmann-fold domains"/>
    <property type="match status" value="1"/>
</dbReference>
<accession>A0ABQ2F5D8</accession>
<dbReference type="InterPro" id="IPR002347">
    <property type="entry name" value="SDR_fam"/>
</dbReference>
<reference evidence="5" key="1">
    <citation type="journal article" date="2019" name="Int. J. Syst. Evol. Microbiol.">
        <title>The Global Catalogue of Microorganisms (GCM) 10K type strain sequencing project: providing services to taxonomists for standard genome sequencing and annotation.</title>
        <authorList>
            <consortium name="The Broad Institute Genomics Platform"/>
            <consortium name="The Broad Institute Genome Sequencing Center for Infectious Disease"/>
            <person name="Wu L."/>
            <person name="Ma J."/>
        </authorList>
    </citation>
    <scope>NUCLEOTIDE SEQUENCE [LARGE SCALE GENOMIC DNA]</scope>
    <source>
        <strain evidence="5">JCM 30331</strain>
    </source>
</reference>
<dbReference type="SMART" id="SM00822">
    <property type="entry name" value="PKS_KR"/>
    <property type="match status" value="1"/>
</dbReference>
<dbReference type="Pfam" id="PF00106">
    <property type="entry name" value="adh_short"/>
    <property type="match status" value="1"/>
</dbReference>
<keyword evidence="5" id="KW-1185">Reference proteome</keyword>
<evidence type="ECO:0000256" key="1">
    <source>
        <dbReference type="ARBA" id="ARBA00006484"/>
    </source>
</evidence>
<dbReference type="PANTHER" id="PTHR44196:SF1">
    <property type="entry name" value="DEHYDROGENASE_REDUCTASE SDR FAMILY MEMBER 7B"/>
    <property type="match status" value="1"/>
</dbReference>
<dbReference type="InterPro" id="IPR036291">
    <property type="entry name" value="NAD(P)-bd_dom_sf"/>
</dbReference>
<protein>
    <submittedName>
        <fullName evidence="4">Short-chain dehydrogenase</fullName>
    </submittedName>
</protein>
<sequence>MFPKASRPDLPTPEQGRHVRLKAMANLGSSTVMLTGAGGALATAIAQELEDAGAQLVLVGRGEALARAADRFPATEVIDVDLADPACVEQLRRVKVDTLIHTTGDYAQQDAQKATDQDLREMFDSNMLTLFHAVQGVLPGMIKQKDGLIMGVSAGQAARLSGPKAALYTASKAAVAAYVLSVHDELKAKGVRGIVLYPMGAIDTPENREAGLKWEETIDPRGLAKSVAHALTRPDRAHVTELKVYPDH</sequence>
<proteinExistence type="inferred from homology"/>
<dbReference type="PANTHER" id="PTHR44196">
    <property type="entry name" value="DEHYDROGENASE/REDUCTASE SDR FAMILY MEMBER 7B"/>
    <property type="match status" value="1"/>
</dbReference>
<evidence type="ECO:0000313" key="4">
    <source>
        <dbReference type="EMBL" id="GGK42499.1"/>
    </source>
</evidence>
<feature type="domain" description="Ketoreductase" evidence="3">
    <location>
        <begin position="30"/>
        <end position="205"/>
    </location>
</feature>
<gene>
    <name evidence="4" type="ORF">GCM10008955_40340</name>
</gene>
<keyword evidence="2" id="KW-0560">Oxidoreductase</keyword>
<comment type="caution">
    <text evidence="4">The sequence shown here is derived from an EMBL/GenBank/DDBJ whole genome shotgun (WGS) entry which is preliminary data.</text>
</comment>
<dbReference type="InterPro" id="IPR057326">
    <property type="entry name" value="KR_dom"/>
</dbReference>
<name>A0ABQ2F5D8_9DEIO</name>
<comment type="similarity">
    <text evidence="1">Belongs to the short-chain dehydrogenases/reductases (SDR) family.</text>
</comment>
<dbReference type="EMBL" id="BMPP01000033">
    <property type="protein sequence ID" value="GGK42499.1"/>
    <property type="molecule type" value="Genomic_DNA"/>
</dbReference>
<dbReference type="Proteomes" id="UP000647587">
    <property type="component" value="Unassembled WGS sequence"/>
</dbReference>
<organism evidence="4 5">
    <name type="scientific">Deinococcus malanensis</name>
    <dbReference type="NCBI Taxonomy" id="1706855"/>
    <lineage>
        <taxon>Bacteria</taxon>
        <taxon>Thermotogati</taxon>
        <taxon>Deinococcota</taxon>
        <taxon>Deinococci</taxon>
        <taxon>Deinococcales</taxon>
        <taxon>Deinococcaceae</taxon>
        <taxon>Deinococcus</taxon>
    </lineage>
</organism>
<evidence type="ECO:0000259" key="3">
    <source>
        <dbReference type="SMART" id="SM00822"/>
    </source>
</evidence>
<dbReference type="PRINTS" id="PR00081">
    <property type="entry name" value="GDHRDH"/>
</dbReference>
<dbReference type="Gene3D" id="3.40.50.720">
    <property type="entry name" value="NAD(P)-binding Rossmann-like Domain"/>
    <property type="match status" value="1"/>
</dbReference>